<gene>
    <name evidence="1" type="ORF">BJY24_005477</name>
</gene>
<dbReference type="PROSITE" id="PS00436">
    <property type="entry name" value="PEROXIDASE_2"/>
    <property type="match status" value="1"/>
</dbReference>
<dbReference type="RefSeq" id="WP_040754270.1">
    <property type="nucleotide sequence ID" value="NZ_JACHIT010000002.1"/>
</dbReference>
<dbReference type="GO" id="GO:0004601">
    <property type="term" value="F:peroxidase activity"/>
    <property type="evidence" value="ECO:0007669"/>
    <property type="project" value="InterPro"/>
</dbReference>
<proteinExistence type="predicted"/>
<dbReference type="Proteomes" id="UP000540412">
    <property type="component" value="Unassembled WGS sequence"/>
</dbReference>
<protein>
    <submittedName>
        <fullName evidence="1">Tetratricopeptide (TPR) repeat protein</fullName>
    </submittedName>
</protein>
<comment type="caution">
    <text evidence="1">The sequence shown here is derived from an EMBL/GenBank/DDBJ whole genome shotgun (WGS) entry which is preliminary data.</text>
</comment>
<sequence length="506" mass="53897">MTTEDTPPPGLDLLHEGAAAYGRGEATEALRLFEHAVATTSGGVRVSALINAASMRDELGDHAGALAGFRAALTEIPDDAVEKRASTLINYSQALQHTGELDAAQDALERARELVAGHHEFATLHVSCLVSLTAVTVHRGRWARAIELATESLSVTDRFAPQLRGHPLSNLAAAHFESGRGELGLDFAHQAAAAFEAAGDVNGTAEARQTLAMMYARLGRYDEAEPHLRAGQEHFEQAGLGYRAGLGLQLMGFLAERHGDLDHVERTYRRALEYFEGSGAVLEAAGVRIRLATVYFARVEIEDGQAHLAAAYDIYAARGLGLQCARVDFWHAALWEVVINDTVTPPPPEVLALARDLAVTSAIAIDAVRYSFPNGAQREQWNREMAAPALRLAFHFATRCGDGQLLADLIETRCAGTTLDRDAIAPAAPATLPFDPVPTPADAADGTGPLHLGSALAQVAAAAGLPVAPPPRLSVPPDGHIALNAYITAAEQRYGRAVREDRVVPT</sequence>
<dbReference type="SUPFAM" id="SSF48452">
    <property type="entry name" value="TPR-like"/>
    <property type="match status" value="2"/>
</dbReference>
<keyword evidence="2" id="KW-1185">Reference proteome</keyword>
<dbReference type="AlphaFoldDB" id="A0A7W9PI63"/>
<dbReference type="EMBL" id="JACHIT010000002">
    <property type="protein sequence ID" value="MBB5916565.1"/>
    <property type="molecule type" value="Genomic_DNA"/>
</dbReference>
<name>A0A7W9PI63_9NOCA</name>
<evidence type="ECO:0000313" key="2">
    <source>
        <dbReference type="Proteomes" id="UP000540412"/>
    </source>
</evidence>
<dbReference type="Pfam" id="PF13424">
    <property type="entry name" value="TPR_12"/>
    <property type="match status" value="1"/>
</dbReference>
<accession>A0A7W9PI63</accession>
<reference evidence="1 2" key="1">
    <citation type="submission" date="2020-08" db="EMBL/GenBank/DDBJ databases">
        <title>Sequencing the genomes of 1000 actinobacteria strains.</title>
        <authorList>
            <person name="Klenk H.-P."/>
        </authorList>
    </citation>
    <scope>NUCLEOTIDE SEQUENCE [LARGE SCALE GENOMIC DNA]</scope>
    <source>
        <strain evidence="1 2">DSM 43582</strain>
    </source>
</reference>
<dbReference type="SMART" id="SM00028">
    <property type="entry name" value="TPR"/>
    <property type="match status" value="4"/>
</dbReference>
<dbReference type="InterPro" id="IPR019734">
    <property type="entry name" value="TPR_rpt"/>
</dbReference>
<organism evidence="1 2">
    <name type="scientific">Nocardia transvalensis</name>
    <dbReference type="NCBI Taxonomy" id="37333"/>
    <lineage>
        <taxon>Bacteria</taxon>
        <taxon>Bacillati</taxon>
        <taxon>Actinomycetota</taxon>
        <taxon>Actinomycetes</taxon>
        <taxon>Mycobacteriales</taxon>
        <taxon>Nocardiaceae</taxon>
        <taxon>Nocardia</taxon>
    </lineage>
</organism>
<dbReference type="InterPro" id="IPR019794">
    <property type="entry name" value="Peroxidases_AS"/>
</dbReference>
<dbReference type="InterPro" id="IPR011990">
    <property type="entry name" value="TPR-like_helical_dom_sf"/>
</dbReference>
<dbReference type="Gene3D" id="1.25.40.10">
    <property type="entry name" value="Tetratricopeptide repeat domain"/>
    <property type="match status" value="1"/>
</dbReference>
<evidence type="ECO:0000313" key="1">
    <source>
        <dbReference type="EMBL" id="MBB5916565.1"/>
    </source>
</evidence>